<protein>
    <submittedName>
        <fullName evidence="2">Hint domain-containing protein</fullName>
    </submittedName>
</protein>
<evidence type="ECO:0000313" key="3">
    <source>
        <dbReference type="Proteomes" id="UP000642488"/>
    </source>
</evidence>
<dbReference type="SUPFAM" id="SSF51294">
    <property type="entry name" value="Hedgehog/intein (Hint) domain"/>
    <property type="match status" value="1"/>
</dbReference>
<name>A0A934IGR5_9RHOB</name>
<gene>
    <name evidence="2" type="ORF">ILP92_07560</name>
</gene>
<dbReference type="Proteomes" id="UP000642488">
    <property type="component" value="Unassembled WGS sequence"/>
</dbReference>
<keyword evidence="3" id="KW-1185">Reference proteome</keyword>
<dbReference type="InterPro" id="IPR036844">
    <property type="entry name" value="Hint_dom_sf"/>
</dbReference>
<dbReference type="Pfam" id="PF13403">
    <property type="entry name" value="Hint_2"/>
    <property type="match status" value="1"/>
</dbReference>
<dbReference type="EMBL" id="JAEKPD010000007">
    <property type="protein sequence ID" value="MBJ3762598.1"/>
    <property type="molecule type" value="Genomic_DNA"/>
</dbReference>
<dbReference type="InterPro" id="IPR028992">
    <property type="entry name" value="Hedgehog/Intein_dom"/>
</dbReference>
<sequence>MVVKASKTFVIAWSQTEIDGVAGLPVEALSAGIGWSWTGEAVCIDGSNDILVLTGAEGSDDLRQRASRAAHRVLRRASVDLARQSPCDDGDARIERDFTVTDGTRRFRVALIDTARAARPLLMFTDAVPPRDRELWVVTPPRNRRARLVARSDSVICFVRGTRLRTPGGYVAVEDLMPGDRLSTRDDGPQQVQWIGRRHLSGARLAADPQLRPVRIRSGGLGGRDPRGDLLVSPRHRLLLRGKLADALFRTPEVLVEAKDLLNDRSITVDHGARSVDYFHVLLPRHQVVWANGVASESFHPAHAGLDELDAQQAEALERVVPGLTQRPGLYGDSARRRLSGAEAAILLSEQRLAG</sequence>
<dbReference type="AlphaFoldDB" id="A0A934IGR5"/>
<comment type="caution">
    <text evidence="2">The sequence shown here is derived from an EMBL/GenBank/DDBJ whole genome shotgun (WGS) entry which is preliminary data.</text>
</comment>
<evidence type="ECO:0000313" key="2">
    <source>
        <dbReference type="EMBL" id="MBJ3762598.1"/>
    </source>
</evidence>
<feature type="domain" description="Hedgehog/Intein (Hint)" evidence="1">
    <location>
        <begin position="156"/>
        <end position="302"/>
    </location>
</feature>
<organism evidence="2 3">
    <name type="scientific">Palleronia pontilimi</name>
    <dbReference type="NCBI Taxonomy" id="1964209"/>
    <lineage>
        <taxon>Bacteria</taxon>
        <taxon>Pseudomonadati</taxon>
        <taxon>Pseudomonadota</taxon>
        <taxon>Alphaproteobacteria</taxon>
        <taxon>Rhodobacterales</taxon>
        <taxon>Roseobacteraceae</taxon>
        <taxon>Palleronia</taxon>
    </lineage>
</organism>
<accession>A0A934IGR5</accession>
<evidence type="ECO:0000259" key="1">
    <source>
        <dbReference type="Pfam" id="PF13403"/>
    </source>
</evidence>
<proteinExistence type="predicted"/>
<reference evidence="2" key="1">
    <citation type="submission" date="2020-12" db="EMBL/GenBank/DDBJ databases">
        <title>Bacterial taxonomy.</title>
        <authorList>
            <person name="Pan X."/>
        </authorList>
    </citation>
    <scope>NUCLEOTIDE SEQUENCE</scope>
    <source>
        <strain evidence="2">KCTC 52957</strain>
    </source>
</reference>